<dbReference type="WBParaSite" id="EVEC_0000901401-mRNA-1">
    <property type="protein sequence ID" value="EVEC_0000901401-mRNA-1"/>
    <property type="gene ID" value="EVEC_0000901401"/>
</dbReference>
<keyword evidence="7" id="KW-0479">Metal-binding</keyword>
<proteinExistence type="inferred from homology"/>
<dbReference type="Pfam" id="PF00128">
    <property type="entry name" value="Alpha-amylase"/>
    <property type="match status" value="1"/>
</dbReference>
<dbReference type="Proteomes" id="UP000274131">
    <property type="component" value="Unassembled WGS sequence"/>
</dbReference>
<keyword evidence="15" id="KW-0732">Signal</keyword>
<dbReference type="Pfam" id="PF02806">
    <property type="entry name" value="Alpha-amylase_C"/>
    <property type="match status" value="1"/>
</dbReference>
<dbReference type="GO" id="GO:0046872">
    <property type="term" value="F:metal ion binding"/>
    <property type="evidence" value="ECO:0007669"/>
    <property type="project" value="UniProtKB-KW"/>
</dbReference>
<evidence type="ECO:0000256" key="12">
    <source>
        <dbReference type="ARBA" id="ARBA00023295"/>
    </source>
</evidence>
<keyword evidence="11 14" id="KW-0119">Carbohydrate metabolism</keyword>
<dbReference type="InterPro" id="IPR031319">
    <property type="entry name" value="A-amylase_C"/>
</dbReference>
<keyword evidence="8 14" id="KW-0378">Hydrolase</keyword>
<comment type="cofactor">
    <cofactor evidence="3">
        <name>chloride</name>
        <dbReference type="ChEBI" id="CHEBI:17996"/>
    </cofactor>
</comment>
<comment type="similarity">
    <text evidence="4 13">Belongs to the glycosyl hydrolase 13 family.</text>
</comment>
<dbReference type="SUPFAM" id="SSF51445">
    <property type="entry name" value="(Trans)glycosidases"/>
    <property type="match status" value="1"/>
</dbReference>
<evidence type="ECO:0000256" key="5">
    <source>
        <dbReference type="ARBA" id="ARBA00011245"/>
    </source>
</evidence>
<evidence type="ECO:0000259" key="16">
    <source>
        <dbReference type="SMART" id="SM00632"/>
    </source>
</evidence>
<dbReference type="PANTHER" id="PTHR43447">
    <property type="entry name" value="ALPHA-AMYLASE"/>
    <property type="match status" value="1"/>
</dbReference>
<gene>
    <name evidence="18" type="ORF">EVEC_LOCUS8455</name>
</gene>
<dbReference type="EC" id="3.2.1.1" evidence="6 14"/>
<evidence type="ECO:0000256" key="1">
    <source>
        <dbReference type="ARBA" id="ARBA00000548"/>
    </source>
</evidence>
<evidence type="ECO:0000256" key="3">
    <source>
        <dbReference type="ARBA" id="ARBA00001923"/>
    </source>
</evidence>
<dbReference type="InterPro" id="IPR013780">
    <property type="entry name" value="Glyco_hydro_b"/>
</dbReference>
<evidence type="ECO:0000256" key="9">
    <source>
        <dbReference type="ARBA" id="ARBA00022837"/>
    </source>
</evidence>
<comment type="cofactor">
    <cofactor evidence="2">
        <name>Ca(2+)</name>
        <dbReference type="ChEBI" id="CHEBI:29108"/>
    </cofactor>
</comment>
<evidence type="ECO:0000256" key="2">
    <source>
        <dbReference type="ARBA" id="ARBA00001913"/>
    </source>
</evidence>
<evidence type="ECO:0000256" key="6">
    <source>
        <dbReference type="ARBA" id="ARBA00012595"/>
    </source>
</evidence>
<dbReference type="GO" id="GO:0004556">
    <property type="term" value="F:alpha-amylase activity"/>
    <property type="evidence" value="ECO:0007669"/>
    <property type="project" value="UniProtKB-UniRule"/>
</dbReference>
<keyword evidence="9" id="KW-0106">Calcium</keyword>
<evidence type="ECO:0000256" key="4">
    <source>
        <dbReference type="ARBA" id="ARBA00008061"/>
    </source>
</evidence>
<evidence type="ECO:0000256" key="15">
    <source>
        <dbReference type="SAM" id="SignalP"/>
    </source>
</evidence>
<dbReference type="AlphaFoldDB" id="A0A0N4VEB0"/>
<dbReference type="CDD" id="cd11317">
    <property type="entry name" value="AmyAc_bac_euk_AmyA"/>
    <property type="match status" value="1"/>
</dbReference>
<evidence type="ECO:0000259" key="17">
    <source>
        <dbReference type="SMART" id="SM00642"/>
    </source>
</evidence>
<evidence type="ECO:0000313" key="19">
    <source>
        <dbReference type="Proteomes" id="UP000274131"/>
    </source>
</evidence>
<dbReference type="STRING" id="51028.A0A0N4VEB0"/>
<dbReference type="OrthoDB" id="550577at2759"/>
<dbReference type="SMART" id="SM00632">
    <property type="entry name" value="Aamy_C"/>
    <property type="match status" value="1"/>
</dbReference>
<sequence length="503" mass="56838">MLTAILIGALIAVSWADETYDDPNTLPNRQTMVHLFEWKWNDIAKECEDFLQHYGYGAVQISPPMEHLWIVKNNGVPWWVRYQPVSYKLQSRSGSRSEFISMVERCNKVGVRIIVDGVFNHMVGVGQKKGAYNVKSSGDSDFDGTDGVENFPGVGYTKDHFDDWRCHGDINRGDYQGSAERVRNCRLTGLLDLNQGHEFVRKKVIAYMNELIDIGVAGFRLDASKHMWPADLKAIVDGVKNVRSDIFGANKRPFIVHEVIDRGGEAVKCNEYIDIGRYTDFNYGSTVAKAAWKQIDFSDMRYFGKGYGYGNLDSHDVLAFIDNHDNQRDSSPYVPTYKSGDQYAMSVGFMLAWNYGYPRVMSSYYFSYSDQSPPAGSNYATTSPVINQQYKTCEESSGWVCEHRWYAIRGMARFRQEVTGTGVDNEKYEQHRLAFGRGGKGYFALNNGYGVWSFTASTGMPAGTYCDVWTGEKKNNACTGVTVTVQSNGKLSQHKRQNKMSVK</sequence>
<keyword evidence="12 14" id="KW-0326">Glycosidase</keyword>
<feature type="domain" description="Alpha-amylase C-terminal" evidence="16">
    <location>
        <begin position="425"/>
        <end position="503"/>
    </location>
</feature>
<reference evidence="18 19" key="2">
    <citation type="submission" date="2018-10" db="EMBL/GenBank/DDBJ databases">
        <authorList>
            <consortium name="Pathogen Informatics"/>
        </authorList>
    </citation>
    <scope>NUCLEOTIDE SEQUENCE [LARGE SCALE GENOMIC DNA]</scope>
</reference>
<name>A0A0N4VEB0_ENTVE</name>
<evidence type="ECO:0000256" key="10">
    <source>
        <dbReference type="ARBA" id="ARBA00023214"/>
    </source>
</evidence>
<organism evidence="20">
    <name type="scientific">Enterobius vermicularis</name>
    <name type="common">Human pinworm</name>
    <dbReference type="NCBI Taxonomy" id="51028"/>
    <lineage>
        <taxon>Eukaryota</taxon>
        <taxon>Metazoa</taxon>
        <taxon>Ecdysozoa</taxon>
        <taxon>Nematoda</taxon>
        <taxon>Chromadorea</taxon>
        <taxon>Rhabditida</taxon>
        <taxon>Spirurina</taxon>
        <taxon>Oxyuridomorpha</taxon>
        <taxon>Oxyuroidea</taxon>
        <taxon>Oxyuridae</taxon>
        <taxon>Enterobius</taxon>
    </lineage>
</organism>
<evidence type="ECO:0000256" key="8">
    <source>
        <dbReference type="ARBA" id="ARBA00022801"/>
    </source>
</evidence>
<dbReference type="InterPro" id="IPR017853">
    <property type="entry name" value="GH"/>
</dbReference>
<evidence type="ECO:0000313" key="18">
    <source>
        <dbReference type="EMBL" id="VDD93704.1"/>
    </source>
</evidence>
<evidence type="ECO:0000256" key="11">
    <source>
        <dbReference type="ARBA" id="ARBA00023277"/>
    </source>
</evidence>
<evidence type="ECO:0000256" key="14">
    <source>
        <dbReference type="RuleBase" id="RU361134"/>
    </source>
</evidence>
<protein>
    <recommendedName>
        <fullName evidence="6 14">Alpha-amylase</fullName>
        <ecNumber evidence="6 14">3.2.1.1</ecNumber>
    </recommendedName>
</protein>
<feature type="signal peptide" evidence="15">
    <location>
        <begin position="1"/>
        <end position="16"/>
    </location>
</feature>
<dbReference type="GO" id="GO:0005975">
    <property type="term" value="P:carbohydrate metabolic process"/>
    <property type="evidence" value="ECO:0007669"/>
    <property type="project" value="InterPro"/>
</dbReference>
<comment type="subunit">
    <text evidence="5">Monomer.</text>
</comment>
<evidence type="ECO:0000313" key="20">
    <source>
        <dbReference type="WBParaSite" id="EVEC_0000901401-mRNA-1"/>
    </source>
</evidence>
<dbReference type="SMART" id="SM00642">
    <property type="entry name" value="Aamy"/>
    <property type="match status" value="1"/>
</dbReference>
<evidence type="ECO:0000256" key="7">
    <source>
        <dbReference type="ARBA" id="ARBA00022723"/>
    </source>
</evidence>
<evidence type="ECO:0000256" key="13">
    <source>
        <dbReference type="RuleBase" id="RU003615"/>
    </source>
</evidence>
<dbReference type="InterPro" id="IPR006048">
    <property type="entry name" value="A-amylase/branching_C"/>
</dbReference>
<comment type="catalytic activity">
    <reaction evidence="1 14">
        <text>Endohydrolysis of (1-&gt;4)-alpha-D-glucosidic linkages in polysaccharides containing three or more (1-&gt;4)-alpha-linked D-glucose units.</text>
        <dbReference type="EC" id="3.2.1.1"/>
    </reaction>
</comment>
<reference evidence="20" key="1">
    <citation type="submission" date="2017-02" db="UniProtKB">
        <authorList>
            <consortium name="WormBaseParasite"/>
        </authorList>
    </citation>
    <scope>IDENTIFICATION</scope>
</reference>
<dbReference type="PRINTS" id="PR00110">
    <property type="entry name" value="ALPHAAMYLASE"/>
</dbReference>
<keyword evidence="19" id="KW-1185">Reference proteome</keyword>
<accession>A0A0N4VEB0</accession>
<feature type="chain" id="PRO_5043122880" description="Alpha-amylase" evidence="15">
    <location>
        <begin position="17"/>
        <end position="503"/>
    </location>
</feature>
<dbReference type="InterPro" id="IPR006046">
    <property type="entry name" value="Alpha_amylase"/>
</dbReference>
<dbReference type="SUPFAM" id="SSF51011">
    <property type="entry name" value="Glycosyl hydrolase domain"/>
    <property type="match status" value="1"/>
</dbReference>
<feature type="domain" description="Glycosyl hydrolase family 13 catalytic" evidence="17">
    <location>
        <begin position="30"/>
        <end position="415"/>
    </location>
</feature>
<dbReference type="EMBL" id="UXUI01009433">
    <property type="protein sequence ID" value="VDD93704.1"/>
    <property type="molecule type" value="Genomic_DNA"/>
</dbReference>
<dbReference type="InterPro" id="IPR006047">
    <property type="entry name" value="GH13_cat_dom"/>
</dbReference>
<keyword evidence="10" id="KW-0868">Chloride</keyword>
<dbReference type="Gene3D" id="3.20.20.80">
    <property type="entry name" value="Glycosidases"/>
    <property type="match status" value="1"/>
</dbReference>
<dbReference type="Gene3D" id="2.60.40.1180">
    <property type="entry name" value="Golgi alpha-mannosidase II"/>
    <property type="match status" value="1"/>
</dbReference>